<dbReference type="RefSeq" id="XP_049127536.1">
    <property type="nucleotide sequence ID" value="XM_049271579.1"/>
</dbReference>
<keyword evidence="2" id="KW-1185">Reference proteome</keyword>
<evidence type="ECO:0000313" key="2">
    <source>
        <dbReference type="Proteomes" id="UP001055115"/>
    </source>
</evidence>
<protein>
    <submittedName>
        <fullName evidence="1">Uncharacterized protein</fullName>
    </submittedName>
</protein>
<evidence type="ECO:0000313" key="1">
    <source>
        <dbReference type="EMBL" id="GKT45186.1"/>
    </source>
</evidence>
<dbReference type="GeneID" id="73326169"/>
<accession>A0AA37P610</accession>
<name>A0AA37P610_9PEZI</name>
<dbReference type="Proteomes" id="UP001055115">
    <property type="component" value="Unassembled WGS sequence"/>
</dbReference>
<reference evidence="1 2" key="1">
    <citation type="submission" date="2022-03" db="EMBL/GenBank/DDBJ databases">
        <title>Genome data of Colletotrichum spp.</title>
        <authorList>
            <person name="Utami Y.D."/>
            <person name="Hiruma K."/>
        </authorList>
    </citation>
    <scope>NUCLEOTIDE SEQUENCE [LARGE SCALE GENOMIC DNA]</scope>
    <source>
        <strain evidence="1 2">MAFF 239500</strain>
    </source>
</reference>
<comment type="caution">
    <text evidence="1">The sequence shown here is derived from an EMBL/GenBank/DDBJ whole genome shotgun (WGS) entry which is preliminary data.</text>
</comment>
<proteinExistence type="predicted"/>
<dbReference type="AlphaFoldDB" id="A0AA37P610"/>
<organism evidence="1 2">
    <name type="scientific">Colletotrichum spaethianum</name>
    <dbReference type="NCBI Taxonomy" id="700344"/>
    <lineage>
        <taxon>Eukaryota</taxon>
        <taxon>Fungi</taxon>
        <taxon>Dikarya</taxon>
        <taxon>Ascomycota</taxon>
        <taxon>Pezizomycotina</taxon>
        <taxon>Sordariomycetes</taxon>
        <taxon>Hypocreomycetidae</taxon>
        <taxon>Glomerellales</taxon>
        <taxon>Glomerellaceae</taxon>
        <taxon>Colletotrichum</taxon>
        <taxon>Colletotrichum spaethianum species complex</taxon>
    </lineage>
</organism>
<sequence length="127" mass="14349">MSSPYPQASTSHQETSLTIVPAVAKLLNWSAGIDKSIIDIRQKLEFLLLETRAFRGMEAHYKKLQEQTPLGTSLSNSCQRLDIHQHNVLETAQKFEKTMKQVARLTVDIDRLKEGNEITVSINSGRK</sequence>
<dbReference type="EMBL" id="BQXU01000012">
    <property type="protein sequence ID" value="GKT45186.1"/>
    <property type="molecule type" value="Genomic_DNA"/>
</dbReference>
<gene>
    <name evidence="1" type="ORF">ColSpa_05367</name>
</gene>